<accession>A0A9E7JV00</accession>
<name>A0A9E7JV00_9LILI</name>
<organism evidence="1 2">
    <name type="scientific">Musa troglodytarum</name>
    <name type="common">fe'i banana</name>
    <dbReference type="NCBI Taxonomy" id="320322"/>
    <lineage>
        <taxon>Eukaryota</taxon>
        <taxon>Viridiplantae</taxon>
        <taxon>Streptophyta</taxon>
        <taxon>Embryophyta</taxon>
        <taxon>Tracheophyta</taxon>
        <taxon>Spermatophyta</taxon>
        <taxon>Magnoliopsida</taxon>
        <taxon>Liliopsida</taxon>
        <taxon>Zingiberales</taxon>
        <taxon>Musaceae</taxon>
        <taxon>Musa</taxon>
    </lineage>
</organism>
<dbReference type="OrthoDB" id="10380447at2759"/>
<dbReference type="AlphaFoldDB" id="A0A9E7JV00"/>
<dbReference type="EMBL" id="CP097505">
    <property type="protein sequence ID" value="URD93479.1"/>
    <property type="molecule type" value="Genomic_DNA"/>
</dbReference>
<evidence type="ECO:0000313" key="1">
    <source>
        <dbReference type="EMBL" id="URD93479.1"/>
    </source>
</evidence>
<dbReference type="Proteomes" id="UP001055439">
    <property type="component" value="Chromosome 3"/>
</dbReference>
<sequence>MLHSIMVRNSIMFVKKPTAGYGVDIGFRWFSIMLAQNLSTATQTLLIHNSERFDVQVSPGLSDLAKDNLPLSFGCTIAAAQVCGHITSKECQKHHRLLVGPNADCPHSPTSIEVVLLLVTLQFLWRHYSSAKVISTCSVFFEILPAFCCVRSSAGIPLLQGLAK</sequence>
<proteinExistence type="predicted"/>
<keyword evidence="2" id="KW-1185">Reference proteome</keyword>
<reference evidence="1" key="1">
    <citation type="submission" date="2022-05" db="EMBL/GenBank/DDBJ databases">
        <title>The Musa troglodytarum L. genome provides insights into the mechanism of non-climacteric behaviour and enrichment of carotenoids.</title>
        <authorList>
            <person name="Wang J."/>
        </authorList>
    </citation>
    <scope>NUCLEOTIDE SEQUENCE</scope>
    <source>
        <tissue evidence="1">Leaf</tissue>
    </source>
</reference>
<protein>
    <submittedName>
        <fullName evidence="1">Uncharacterized protein</fullName>
    </submittedName>
</protein>
<gene>
    <name evidence="1" type="ORF">MUK42_01013</name>
</gene>
<evidence type="ECO:0000313" key="2">
    <source>
        <dbReference type="Proteomes" id="UP001055439"/>
    </source>
</evidence>